<dbReference type="InterPro" id="IPR011008">
    <property type="entry name" value="Dimeric_a/b-barrel"/>
</dbReference>
<gene>
    <name evidence="3" type="ORF">CCY01nite_28690</name>
</gene>
<organism evidence="3 4">
    <name type="scientific">Chitinophaga cymbidii</name>
    <dbReference type="NCBI Taxonomy" id="1096750"/>
    <lineage>
        <taxon>Bacteria</taxon>
        <taxon>Pseudomonadati</taxon>
        <taxon>Bacteroidota</taxon>
        <taxon>Chitinophagia</taxon>
        <taxon>Chitinophagales</taxon>
        <taxon>Chitinophagaceae</taxon>
        <taxon>Chitinophaga</taxon>
    </lineage>
</organism>
<accession>A0A512RLQ6</accession>
<comment type="caution">
    <text evidence="3">The sequence shown here is derived from an EMBL/GenBank/DDBJ whole genome shotgun (WGS) entry which is preliminary data.</text>
</comment>
<feature type="domain" description="YCII-related" evidence="2">
    <location>
        <begin position="63"/>
        <end position="133"/>
    </location>
</feature>
<dbReference type="RefSeq" id="WP_146862942.1">
    <property type="nucleotide sequence ID" value="NZ_BKAU01000002.1"/>
</dbReference>
<sequence length="142" mass="15693">MAKLLPVLLLAVFLTFVIATFSPKNFPNAAAPAAAADSIPATEIKQYWMVFLKKGPYRGEDTVAEAMIRKKHIRNVQRLASQGKMVLAGPFGGDGELQGIFIMDCKDSAEVAELVKNDTAVMTGRLDFEIEPWWTTKNCLFQ</sequence>
<dbReference type="Proteomes" id="UP000321436">
    <property type="component" value="Unassembled WGS sequence"/>
</dbReference>
<proteinExistence type="inferred from homology"/>
<protein>
    <recommendedName>
        <fullName evidence="2">YCII-related domain-containing protein</fullName>
    </recommendedName>
</protein>
<evidence type="ECO:0000313" key="3">
    <source>
        <dbReference type="EMBL" id="GEP96609.1"/>
    </source>
</evidence>
<name>A0A512RLQ6_9BACT</name>
<dbReference type="OrthoDB" id="8481699at2"/>
<dbReference type="Pfam" id="PF03795">
    <property type="entry name" value="YCII"/>
    <property type="match status" value="1"/>
</dbReference>
<comment type="similarity">
    <text evidence="1">Belongs to the YciI family.</text>
</comment>
<keyword evidence="4" id="KW-1185">Reference proteome</keyword>
<evidence type="ECO:0000256" key="1">
    <source>
        <dbReference type="ARBA" id="ARBA00007689"/>
    </source>
</evidence>
<dbReference type="InterPro" id="IPR005545">
    <property type="entry name" value="YCII"/>
</dbReference>
<dbReference type="AlphaFoldDB" id="A0A512RLQ6"/>
<dbReference type="SUPFAM" id="SSF54909">
    <property type="entry name" value="Dimeric alpha+beta barrel"/>
    <property type="match status" value="1"/>
</dbReference>
<dbReference type="EMBL" id="BKAU01000002">
    <property type="protein sequence ID" value="GEP96609.1"/>
    <property type="molecule type" value="Genomic_DNA"/>
</dbReference>
<dbReference type="Gene3D" id="3.30.70.1060">
    <property type="entry name" value="Dimeric alpha+beta barrel"/>
    <property type="match status" value="1"/>
</dbReference>
<reference evidence="3 4" key="1">
    <citation type="submission" date="2019-07" db="EMBL/GenBank/DDBJ databases">
        <title>Whole genome shotgun sequence of Chitinophaga cymbidii NBRC 109752.</title>
        <authorList>
            <person name="Hosoyama A."/>
            <person name="Uohara A."/>
            <person name="Ohji S."/>
            <person name="Ichikawa N."/>
        </authorList>
    </citation>
    <scope>NUCLEOTIDE SEQUENCE [LARGE SCALE GENOMIC DNA]</scope>
    <source>
        <strain evidence="3 4">NBRC 109752</strain>
    </source>
</reference>
<evidence type="ECO:0000313" key="4">
    <source>
        <dbReference type="Proteomes" id="UP000321436"/>
    </source>
</evidence>
<evidence type="ECO:0000259" key="2">
    <source>
        <dbReference type="Pfam" id="PF03795"/>
    </source>
</evidence>